<dbReference type="InterPro" id="IPR043137">
    <property type="entry name" value="GGT_ssub_C"/>
</dbReference>
<feature type="binding site" evidence="10">
    <location>
        <position position="472"/>
    </location>
    <ligand>
        <name>L-glutamate</name>
        <dbReference type="ChEBI" id="CHEBI:29985"/>
    </ligand>
</feature>
<reference evidence="13 14" key="1">
    <citation type="submission" date="2020-03" db="EMBL/GenBank/DDBJ databases">
        <title>Genomic Encyclopedia of Type Strains, Phase IV (KMG-IV): sequencing the most valuable type-strain genomes for metagenomic binning, comparative biology and taxonomic classification.</title>
        <authorList>
            <person name="Goeker M."/>
        </authorList>
    </citation>
    <scope>NUCLEOTIDE SEQUENCE [LARGE SCALE GENOMIC DNA]</scope>
    <source>
        <strain evidence="13 14">DSM 19867</strain>
    </source>
</reference>
<feature type="active site" description="Nucleophile" evidence="9">
    <location>
        <position position="385"/>
    </location>
</feature>
<dbReference type="GO" id="GO:0006751">
    <property type="term" value="P:glutathione catabolic process"/>
    <property type="evidence" value="ECO:0007669"/>
    <property type="project" value="UniProtKB-UniRule"/>
</dbReference>
<evidence type="ECO:0000256" key="12">
    <source>
        <dbReference type="SAM" id="SignalP"/>
    </source>
</evidence>
<dbReference type="EC" id="2.3.2.2" evidence="11"/>
<feature type="chain" id="PRO_5032792517" description="Glutathione hydrolase proenzyme" evidence="12">
    <location>
        <begin position="25"/>
        <end position="566"/>
    </location>
</feature>
<feature type="binding site" evidence="10">
    <location>
        <position position="425"/>
    </location>
    <ligand>
        <name>L-glutamate</name>
        <dbReference type="ChEBI" id="CHEBI:29985"/>
    </ligand>
</feature>
<comment type="caution">
    <text evidence="13">The sequence shown here is derived from an EMBL/GenBank/DDBJ whole genome shotgun (WGS) entry which is preliminary data.</text>
</comment>
<evidence type="ECO:0000256" key="5">
    <source>
        <dbReference type="ARBA" id="ARBA00022801"/>
    </source>
</evidence>
<protein>
    <recommendedName>
        <fullName evidence="11">Glutathione hydrolase proenzyme</fullName>
        <ecNumber evidence="11">2.3.2.2</ecNumber>
        <ecNumber evidence="11">3.4.19.13</ecNumber>
    </recommendedName>
    <component>
        <recommendedName>
            <fullName evidence="11">Glutathione hydrolase large chain</fullName>
        </recommendedName>
    </component>
    <component>
        <recommendedName>
            <fullName evidence="11">Glutathione hydrolase small chain</fullName>
        </recommendedName>
    </component>
</protein>
<dbReference type="InterPro" id="IPR043138">
    <property type="entry name" value="GGT_lsub"/>
</dbReference>
<feature type="binding site" evidence="10">
    <location>
        <begin position="449"/>
        <end position="450"/>
    </location>
    <ligand>
        <name>L-glutamate</name>
        <dbReference type="ChEBI" id="CHEBI:29985"/>
    </ligand>
</feature>
<evidence type="ECO:0000313" key="14">
    <source>
        <dbReference type="Proteomes" id="UP000570514"/>
    </source>
</evidence>
<dbReference type="AlphaFoldDB" id="A0A846MY61"/>
<dbReference type="InterPro" id="IPR029055">
    <property type="entry name" value="Ntn_hydrolases_N"/>
</dbReference>
<evidence type="ECO:0000256" key="3">
    <source>
        <dbReference type="ARBA" id="ARBA00009381"/>
    </source>
</evidence>
<evidence type="ECO:0000256" key="11">
    <source>
        <dbReference type="RuleBase" id="RU368036"/>
    </source>
</evidence>
<organism evidence="13 14">
    <name type="scientific">Rhizomicrobium palustre</name>
    <dbReference type="NCBI Taxonomy" id="189966"/>
    <lineage>
        <taxon>Bacteria</taxon>
        <taxon>Pseudomonadati</taxon>
        <taxon>Pseudomonadota</taxon>
        <taxon>Alphaproteobacteria</taxon>
        <taxon>Micropepsales</taxon>
        <taxon>Micropepsaceae</taxon>
        <taxon>Rhizomicrobium</taxon>
    </lineage>
</organism>
<dbReference type="PRINTS" id="PR01210">
    <property type="entry name" value="GGTRANSPTASE"/>
</dbReference>
<keyword evidence="11" id="KW-0317">Glutathione biosynthesis</keyword>
<evidence type="ECO:0000256" key="10">
    <source>
        <dbReference type="PIRSR" id="PIRSR600101-2"/>
    </source>
</evidence>
<dbReference type="UniPathway" id="UPA00204"/>
<feature type="binding site" evidence="10">
    <location>
        <position position="97"/>
    </location>
    <ligand>
        <name>L-glutamate</name>
        <dbReference type="ChEBI" id="CHEBI:29985"/>
    </ligand>
</feature>
<keyword evidence="4 11" id="KW-0808">Transferase</keyword>
<dbReference type="EC" id="3.4.19.13" evidence="11"/>
<evidence type="ECO:0000256" key="1">
    <source>
        <dbReference type="ARBA" id="ARBA00001049"/>
    </source>
</evidence>
<accession>A0A846MY61</accession>
<dbReference type="PANTHER" id="PTHR43199">
    <property type="entry name" value="GLUTATHIONE HYDROLASE"/>
    <property type="match status" value="1"/>
</dbReference>
<dbReference type="Proteomes" id="UP000570514">
    <property type="component" value="Unassembled WGS sequence"/>
</dbReference>
<evidence type="ECO:0000256" key="4">
    <source>
        <dbReference type="ARBA" id="ARBA00022679"/>
    </source>
</evidence>
<dbReference type="EMBL" id="JAASRM010000001">
    <property type="protein sequence ID" value="NIK88336.1"/>
    <property type="molecule type" value="Genomic_DNA"/>
</dbReference>
<name>A0A846MY61_9PROT</name>
<evidence type="ECO:0000256" key="7">
    <source>
        <dbReference type="ARBA" id="ARBA00023315"/>
    </source>
</evidence>
<keyword evidence="12" id="KW-0732">Signal</keyword>
<dbReference type="Gene3D" id="1.10.246.130">
    <property type="match status" value="1"/>
</dbReference>
<dbReference type="NCBIfam" id="TIGR00066">
    <property type="entry name" value="g_glut_trans"/>
    <property type="match status" value="1"/>
</dbReference>
<dbReference type="Gene3D" id="3.60.20.40">
    <property type="match status" value="1"/>
</dbReference>
<dbReference type="GO" id="GO:0036374">
    <property type="term" value="F:glutathione hydrolase activity"/>
    <property type="evidence" value="ECO:0007669"/>
    <property type="project" value="UniProtKB-UniRule"/>
</dbReference>
<keyword evidence="7 11" id="KW-0012">Acyltransferase</keyword>
<dbReference type="InterPro" id="IPR051792">
    <property type="entry name" value="GGT_bact"/>
</dbReference>
<evidence type="ECO:0000313" key="13">
    <source>
        <dbReference type="EMBL" id="NIK88336.1"/>
    </source>
</evidence>
<dbReference type="InterPro" id="IPR000101">
    <property type="entry name" value="GGT_peptidase"/>
</dbReference>
<comment type="subunit">
    <text evidence="11">This enzyme consists of two polypeptide chains, which are synthesized in precursor form from a single polypeptide.</text>
</comment>
<evidence type="ECO:0000256" key="8">
    <source>
        <dbReference type="ARBA" id="ARBA00047417"/>
    </source>
</evidence>
<keyword evidence="14" id="KW-1185">Reference proteome</keyword>
<comment type="pathway">
    <text evidence="11">Sulfur metabolism; glutathione metabolism.</text>
</comment>
<evidence type="ECO:0000256" key="2">
    <source>
        <dbReference type="ARBA" id="ARBA00001089"/>
    </source>
</evidence>
<dbReference type="GO" id="GO:0103068">
    <property type="term" value="F:leukotriene C4 gamma-glutamyl transferase activity"/>
    <property type="evidence" value="ECO:0007669"/>
    <property type="project" value="UniProtKB-EC"/>
</dbReference>
<comment type="PTM">
    <text evidence="11">Cleaved by autocatalysis into a large and a small subunit.</text>
</comment>
<keyword evidence="6 11" id="KW-0865">Zymogen</keyword>
<comment type="catalytic activity">
    <reaction evidence="8 11">
        <text>an N-terminal (5-L-glutamyl)-[peptide] + an alpha-amino acid = 5-L-glutamyl amino acid + an N-terminal L-alpha-aminoacyl-[peptide]</text>
        <dbReference type="Rhea" id="RHEA:23904"/>
        <dbReference type="Rhea" id="RHEA-COMP:9780"/>
        <dbReference type="Rhea" id="RHEA-COMP:9795"/>
        <dbReference type="ChEBI" id="CHEBI:77644"/>
        <dbReference type="ChEBI" id="CHEBI:78597"/>
        <dbReference type="ChEBI" id="CHEBI:78599"/>
        <dbReference type="ChEBI" id="CHEBI:78608"/>
        <dbReference type="EC" id="2.3.2.2"/>
    </reaction>
</comment>
<evidence type="ECO:0000256" key="9">
    <source>
        <dbReference type="PIRSR" id="PIRSR600101-1"/>
    </source>
</evidence>
<dbReference type="PANTHER" id="PTHR43199:SF1">
    <property type="entry name" value="GLUTATHIONE HYDROLASE PROENZYME"/>
    <property type="match status" value="1"/>
</dbReference>
<comment type="similarity">
    <text evidence="3 11">Belongs to the gamma-glutamyltransferase family.</text>
</comment>
<dbReference type="Pfam" id="PF01019">
    <property type="entry name" value="G_glu_transpept"/>
    <property type="match status" value="1"/>
</dbReference>
<comment type="catalytic activity">
    <reaction evidence="1 11">
        <text>an S-substituted glutathione + H2O = an S-substituted L-cysteinylglycine + L-glutamate</text>
        <dbReference type="Rhea" id="RHEA:59468"/>
        <dbReference type="ChEBI" id="CHEBI:15377"/>
        <dbReference type="ChEBI" id="CHEBI:29985"/>
        <dbReference type="ChEBI" id="CHEBI:90779"/>
        <dbReference type="ChEBI" id="CHEBI:143103"/>
        <dbReference type="EC" id="3.4.19.13"/>
    </reaction>
</comment>
<gene>
    <name evidence="13" type="ORF">FHS83_001654</name>
</gene>
<evidence type="ECO:0000256" key="6">
    <source>
        <dbReference type="ARBA" id="ARBA00023145"/>
    </source>
</evidence>
<dbReference type="RefSeq" id="WP_167082522.1">
    <property type="nucleotide sequence ID" value="NZ_BAAADC010000001.1"/>
</dbReference>
<feature type="signal peptide" evidence="12">
    <location>
        <begin position="1"/>
        <end position="24"/>
    </location>
</feature>
<sequence>MKRFLPVLFAAFTFYSAAAPQASAEEIAQKHLIAAANPYAAEAGLQMLRKGGSAIDAAIAAQMVLTLVEPESSGIGGGAFMMVYDPKTKKLTSFDGRETAPASASPTMFLDANGQPRNHMDAIPGGLSVGVPGVLAMMELAHKKYGKLPWADLFQPAIALAEKGVPVTKKLANLLKNFPQVANMPDIKRHFGKPDGSFVKAGEVLKNPELAETFRQIAKGGARAFYTGPIAAAIVDKVQHAPVNPGGMTLKDLAKYRPAERDAVCGPYRTYKVCSMAPPSSGGITVLATLGMLERFSPRDLKPNTLSEIHLYAQASKLAFADRNLYIGDPGFVRVPVKGMLDRRYLAARAKLIDETHDMGQAEPGTPPQLHARFAPPVQEEIPATSHMSIVDDQGRVVSMTTTVEFFLGSAMMVKGFVLNNQLTDFSFVPEWNGKKTANAPAAFKRPMSSMSPSIVFNKDGSFLMAIGSPGGPAIIPYVGTTLVAMLDGGLSPKAAVALPHHVMTGGVLQLEKDPGLSALAPQLTAMGYEVKNATSETSGLHIVEKVKGGYIGAADPRREGVVLGD</sequence>
<proteinExistence type="inferred from homology"/>
<keyword evidence="5 11" id="KW-0378">Hydrolase</keyword>
<dbReference type="SUPFAM" id="SSF56235">
    <property type="entry name" value="N-terminal nucleophile aminohydrolases (Ntn hydrolases)"/>
    <property type="match status" value="1"/>
</dbReference>
<comment type="catalytic activity">
    <reaction evidence="2 11">
        <text>glutathione + H2O = L-cysteinylglycine + L-glutamate</text>
        <dbReference type="Rhea" id="RHEA:28807"/>
        <dbReference type="ChEBI" id="CHEBI:15377"/>
        <dbReference type="ChEBI" id="CHEBI:29985"/>
        <dbReference type="ChEBI" id="CHEBI:57925"/>
        <dbReference type="ChEBI" id="CHEBI:61694"/>
        <dbReference type="EC" id="3.4.19.13"/>
    </reaction>
</comment>
<dbReference type="GO" id="GO:0006750">
    <property type="term" value="P:glutathione biosynthetic process"/>
    <property type="evidence" value="ECO:0007669"/>
    <property type="project" value="UniProtKB-KW"/>
</dbReference>